<dbReference type="GO" id="GO:0016787">
    <property type="term" value="F:hydrolase activity"/>
    <property type="evidence" value="ECO:0007669"/>
    <property type="project" value="UniProtKB-KW"/>
</dbReference>
<dbReference type="PANTHER" id="PTHR47418">
    <property type="entry name" value="ALPHA/BETA-HYDROLASES SUPERFAMILY PROTEIN"/>
    <property type="match status" value="1"/>
</dbReference>
<keyword evidence="4" id="KW-1185">Reference proteome</keyword>
<sequence>MSKKGKDKSQIPVLPEVDNNVNYDSWIRKYSSSDDDDDLSDNRWKLELAWLTKALESALQLCRRVLPTQNGFETNHLLAVDLLWRLLQAFSGVQDLIYRIELANGAYRDNTAGLARNSMLRESNVVKFIKDSSVMRPEYYIGIDARKKPVILGIRGTHTVSEPITGIISSSHEGVTFEGYYSTHFGTAESARWFLNHEMGTIRSVWINTRVRLIHLQGFRLRLVGHSFERATASLLAITLRKKSSKELGFSPDIVTSIGYVCHPTLCILRTCRMLL</sequence>
<evidence type="ECO:0000313" key="3">
    <source>
        <dbReference type="EMBL" id="GFZ13548.1"/>
    </source>
</evidence>
<accession>A0A7J0GS12</accession>
<comment type="caution">
    <text evidence="3">The sequence shown here is derived from an EMBL/GenBank/DDBJ whole genome shotgun (WGS) entry which is preliminary data.</text>
</comment>
<name>A0A7J0GS12_9ERIC</name>
<dbReference type="Pfam" id="PF01764">
    <property type="entry name" value="Lipase_3"/>
    <property type="match status" value="1"/>
</dbReference>
<keyword evidence="1 3" id="KW-0378">Hydrolase</keyword>
<evidence type="ECO:0000313" key="4">
    <source>
        <dbReference type="Proteomes" id="UP000585474"/>
    </source>
</evidence>
<dbReference type="Gene3D" id="3.40.50.1820">
    <property type="entry name" value="alpha/beta hydrolase"/>
    <property type="match status" value="1"/>
</dbReference>
<organism evidence="3 4">
    <name type="scientific">Actinidia rufa</name>
    <dbReference type="NCBI Taxonomy" id="165716"/>
    <lineage>
        <taxon>Eukaryota</taxon>
        <taxon>Viridiplantae</taxon>
        <taxon>Streptophyta</taxon>
        <taxon>Embryophyta</taxon>
        <taxon>Tracheophyta</taxon>
        <taxon>Spermatophyta</taxon>
        <taxon>Magnoliopsida</taxon>
        <taxon>eudicotyledons</taxon>
        <taxon>Gunneridae</taxon>
        <taxon>Pentapetalae</taxon>
        <taxon>asterids</taxon>
        <taxon>Ericales</taxon>
        <taxon>Actinidiaceae</taxon>
        <taxon>Actinidia</taxon>
    </lineage>
</organism>
<protein>
    <submittedName>
        <fullName evidence="3">Alpha/beta-Hydrolases superfamily protein</fullName>
    </submittedName>
</protein>
<feature type="domain" description="Fungal lipase-type" evidence="2">
    <location>
        <begin position="152"/>
        <end position="250"/>
    </location>
</feature>
<proteinExistence type="predicted"/>
<dbReference type="Proteomes" id="UP000585474">
    <property type="component" value="Unassembled WGS sequence"/>
</dbReference>
<dbReference type="AlphaFoldDB" id="A0A7J0GS12"/>
<dbReference type="InterPro" id="IPR029058">
    <property type="entry name" value="AB_hydrolase_fold"/>
</dbReference>
<dbReference type="SUPFAM" id="SSF53474">
    <property type="entry name" value="alpha/beta-Hydrolases"/>
    <property type="match status" value="1"/>
</dbReference>
<evidence type="ECO:0000259" key="2">
    <source>
        <dbReference type="Pfam" id="PF01764"/>
    </source>
</evidence>
<gene>
    <name evidence="3" type="ORF">Acr_23g0019330</name>
</gene>
<reference evidence="3 4" key="1">
    <citation type="submission" date="2019-07" db="EMBL/GenBank/DDBJ databases">
        <title>De Novo Assembly of kiwifruit Actinidia rufa.</title>
        <authorList>
            <person name="Sugita-Konishi S."/>
            <person name="Sato K."/>
            <person name="Mori E."/>
            <person name="Abe Y."/>
            <person name="Kisaki G."/>
            <person name="Hamano K."/>
            <person name="Suezawa K."/>
            <person name="Otani M."/>
            <person name="Fukuda T."/>
            <person name="Manabe T."/>
            <person name="Gomi K."/>
            <person name="Tabuchi M."/>
            <person name="Akimitsu K."/>
            <person name="Kataoka I."/>
        </authorList>
    </citation>
    <scope>NUCLEOTIDE SEQUENCE [LARGE SCALE GENOMIC DNA]</scope>
    <source>
        <strain evidence="4">cv. Fuchu</strain>
    </source>
</reference>
<dbReference type="OrthoDB" id="1714883at2759"/>
<evidence type="ECO:0000256" key="1">
    <source>
        <dbReference type="ARBA" id="ARBA00022801"/>
    </source>
</evidence>
<dbReference type="GO" id="GO:0006629">
    <property type="term" value="P:lipid metabolic process"/>
    <property type="evidence" value="ECO:0007669"/>
    <property type="project" value="InterPro"/>
</dbReference>
<dbReference type="InterPro" id="IPR002921">
    <property type="entry name" value="Fungal_lipase-type"/>
</dbReference>
<dbReference type="EMBL" id="BJWL01000023">
    <property type="protein sequence ID" value="GFZ13548.1"/>
    <property type="molecule type" value="Genomic_DNA"/>
</dbReference>